<dbReference type="OMA" id="AIAGECC"/>
<organism evidence="4 5">
    <name type="scientific">Cynara cardunculus var. scolymus</name>
    <name type="common">Globe artichoke</name>
    <name type="synonym">Cynara scolymus</name>
    <dbReference type="NCBI Taxonomy" id="59895"/>
    <lineage>
        <taxon>Eukaryota</taxon>
        <taxon>Viridiplantae</taxon>
        <taxon>Streptophyta</taxon>
        <taxon>Embryophyta</taxon>
        <taxon>Tracheophyta</taxon>
        <taxon>Spermatophyta</taxon>
        <taxon>Magnoliopsida</taxon>
        <taxon>eudicotyledons</taxon>
        <taxon>Gunneridae</taxon>
        <taxon>Pentapetalae</taxon>
        <taxon>asterids</taxon>
        <taxon>campanulids</taxon>
        <taxon>Asterales</taxon>
        <taxon>Asteraceae</taxon>
        <taxon>Carduoideae</taxon>
        <taxon>Cardueae</taxon>
        <taxon>Carduinae</taxon>
        <taxon>Cynara</taxon>
    </lineage>
</organism>
<dbReference type="Pfam" id="PF02781">
    <property type="entry name" value="G6PD_C"/>
    <property type="match status" value="1"/>
</dbReference>
<name>A0A103Y356_CYNCS</name>
<proteinExistence type="predicted"/>
<reference evidence="4 5" key="1">
    <citation type="journal article" date="2016" name="Sci. Rep.">
        <title>The genome sequence of the outbreeding globe artichoke constructed de novo incorporating a phase-aware low-pass sequencing strategy of F1 progeny.</title>
        <authorList>
            <person name="Scaglione D."/>
            <person name="Reyes-Chin-Wo S."/>
            <person name="Acquadro A."/>
            <person name="Froenicke L."/>
            <person name="Portis E."/>
            <person name="Beitel C."/>
            <person name="Tirone M."/>
            <person name="Mauro R."/>
            <person name="Lo Monaco A."/>
            <person name="Mauromicale G."/>
            <person name="Faccioli P."/>
            <person name="Cattivelli L."/>
            <person name="Rieseberg L."/>
            <person name="Michelmore R."/>
            <person name="Lanteri S."/>
        </authorList>
    </citation>
    <scope>NUCLEOTIDE SEQUENCE [LARGE SCALE GENOMIC DNA]</scope>
    <source>
        <strain evidence="4">2C</strain>
    </source>
</reference>
<evidence type="ECO:0000259" key="3">
    <source>
        <dbReference type="Pfam" id="PF02781"/>
    </source>
</evidence>
<evidence type="ECO:0000256" key="2">
    <source>
        <dbReference type="ARBA" id="ARBA00023277"/>
    </source>
</evidence>
<comment type="caution">
    <text evidence="4">The sequence shown here is derived from an EMBL/GenBank/DDBJ whole genome shotgun (WGS) entry which is preliminary data.</text>
</comment>
<dbReference type="InterPro" id="IPR022675">
    <property type="entry name" value="G6P_DH_C"/>
</dbReference>
<feature type="non-terminal residue" evidence="4">
    <location>
        <position position="1"/>
    </location>
</feature>
<sequence length="119" mass="13777">QRSEFNSDVFLATNELVLRVQPDETIYFKINNKISGLGTRLNRNDLNLLYNTRYSREISDAYEWLLLDAIGGERRLFIRSNELDAASSIFMPLLKELEAKKIAPDLYLYGSRGSVRAHY</sequence>
<keyword evidence="1" id="KW-0521">NADP</keyword>
<keyword evidence="2" id="KW-0119">Carbohydrate metabolism</keyword>
<evidence type="ECO:0000313" key="5">
    <source>
        <dbReference type="Proteomes" id="UP000243975"/>
    </source>
</evidence>
<dbReference type="InterPro" id="IPR001282">
    <property type="entry name" value="G6P_DH"/>
</dbReference>
<feature type="domain" description="Glucose-6-phosphate dehydrogenase C-terminal" evidence="3">
    <location>
        <begin position="10"/>
        <end position="117"/>
    </location>
</feature>
<dbReference type="Gramene" id="KVI01673">
    <property type="protein sequence ID" value="KVI01673"/>
    <property type="gene ID" value="Ccrd_020047"/>
</dbReference>
<evidence type="ECO:0000256" key="1">
    <source>
        <dbReference type="ARBA" id="ARBA00022857"/>
    </source>
</evidence>
<evidence type="ECO:0000313" key="4">
    <source>
        <dbReference type="EMBL" id="KVI01673.1"/>
    </source>
</evidence>
<dbReference type="Proteomes" id="UP000243975">
    <property type="component" value="Unassembled WGS sequence"/>
</dbReference>
<keyword evidence="5" id="KW-1185">Reference proteome</keyword>
<dbReference type="GO" id="GO:0009570">
    <property type="term" value="C:chloroplast stroma"/>
    <property type="evidence" value="ECO:0007669"/>
    <property type="project" value="TreeGrafter"/>
</dbReference>
<accession>A0A103Y356</accession>
<dbReference type="GO" id="GO:0006006">
    <property type="term" value="P:glucose metabolic process"/>
    <property type="evidence" value="ECO:0007669"/>
    <property type="project" value="InterPro"/>
</dbReference>
<protein>
    <recommendedName>
        <fullName evidence="3">Glucose-6-phosphate dehydrogenase C-terminal domain-containing protein</fullName>
    </recommendedName>
</protein>
<dbReference type="STRING" id="59895.A0A103Y356"/>
<gene>
    <name evidence="4" type="ORF">Ccrd_020047</name>
</gene>
<dbReference type="Gene3D" id="3.30.360.10">
    <property type="entry name" value="Dihydrodipicolinate Reductase, domain 2"/>
    <property type="match status" value="1"/>
</dbReference>
<dbReference type="EMBL" id="LEKV01002818">
    <property type="protein sequence ID" value="KVI01673.1"/>
    <property type="molecule type" value="Genomic_DNA"/>
</dbReference>
<dbReference type="PANTHER" id="PTHR23429:SF13">
    <property type="entry name" value="GLUCOSE-6-PHOSPHATE 1-DEHYDROGENASE 1, CHLOROPLASTIC"/>
    <property type="match status" value="1"/>
</dbReference>
<dbReference type="GO" id="GO:0009051">
    <property type="term" value="P:pentose-phosphate shunt, oxidative branch"/>
    <property type="evidence" value="ECO:0007669"/>
    <property type="project" value="TreeGrafter"/>
</dbReference>
<dbReference type="PANTHER" id="PTHR23429">
    <property type="entry name" value="GLUCOSE-6-PHOSPHATE 1-DEHYDROGENASE G6PD"/>
    <property type="match status" value="1"/>
</dbReference>
<dbReference type="AlphaFoldDB" id="A0A103Y356"/>
<dbReference type="GO" id="GO:0004345">
    <property type="term" value="F:glucose-6-phosphate dehydrogenase activity"/>
    <property type="evidence" value="ECO:0007669"/>
    <property type="project" value="InterPro"/>
</dbReference>
<dbReference type="GO" id="GO:0050661">
    <property type="term" value="F:NADP binding"/>
    <property type="evidence" value="ECO:0007669"/>
    <property type="project" value="InterPro"/>
</dbReference>
<dbReference type="SUPFAM" id="SSF55347">
    <property type="entry name" value="Glyceraldehyde-3-phosphate dehydrogenase-like, C-terminal domain"/>
    <property type="match status" value="1"/>
</dbReference>